<keyword evidence="4" id="KW-0378">Hydrolase</keyword>
<name>A0AAU8PNI4_DESK7</name>
<keyword evidence="5" id="KW-0862">Zinc</keyword>
<evidence type="ECO:0000313" key="7">
    <source>
        <dbReference type="EMBL" id="AEG14200.1"/>
    </source>
</evidence>
<evidence type="ECO:0000256" key="5">
    <source>
        <dbReference type="ARBA" id="ARBA00022833"/>
    </source>
</evidence>
<dbReference type="Proteomes" id="UP000009229">
    <property type="component" value="Chromosome"/>
</dbReference>
<dbReference type="Pfam" id="PF00753">
    <property type="entry name" value="Lactamase_B"/>
    <property type="match status" value="1"/>
</dbReference>
<evidence type="ECO:0000256" key="1">
    <source>
        <dbReference type="ARBA" id="ARBA00001947"/>
    </source>
</evidence>
<reference evidence="8" key="1">
    <citation type="submission" date="2011-05" db="EMBL/GenBank/DDBJ databases">
        <title>Complete sequence of Desulfotomaculum kuznetsovii DSM 6115.</title>
        <authorList>
            <person name="Lucas S."/>
            <person name="Han J."/>
            <person name="Lapidus A."/>
            <person name="Cheng J.-F."/>
            <person name="Goodwin L."/>
            <person name="Pitluck S."/>
            <person name="Peters L."/>
            <person name="Mikhailova N."/>
            <person name="Lu M."/>
            <person name="Saunders E."/>
            <person name="Han C."/>
            <person name="Tapia R."/>
            <person name="Land M."/>
            <person name="Hauser L."/>
            <person name="Kyrpides N."/>
            <person name="Ivanova N."/>
            <person name="Pagani I."/>
            <person name="Nazina T."/>
            <person name="Ivanova A."/>
            <person name="Parshina S."/>
            <person name="Kuever J."/>
            <person name="Muyzer G."/>
            <person name="Plugge C."/>
            <person name="Stams A."/>
            <person name="Woyke T."/>
        </authorList>
    </citation>
    <scope>NUCLEOTIDE SEQUENCE [LARGE SCALE GENOMIC DNA]</scope>
    <source>
        <strain evidence="8">DSM 6115 / VKM B-1805 / 17</strain>
    </source>
</reference>
<dbReference type="RefSeq" id="WP_013821715.1">
    <property type="nucleotide sequence ID" value="NC_015573.1"/>
</dbReference>
<dbReference type="SMART" id="SM00849">
    <property type="entry name" value="Lactamase_B"/>
    <property type="match status" value="1"/>
</dbReference>
<gene>
    <name evidence="7" type="ordered locus">Desku_0586</name>
</gene>
<comment type="similarity">
    <text evidence="2">Belongs to the metallo-beta-lactamase superfamily.</text>
</comment>
<dbReference type="Gene3D" id="3.60.15.10">
    <property type="entry name" value="Ribonuclease Z/Hydroxyacylglutathione hydrolase-like"/>
    <property type="match status" value="1"/>
</dbReference>
<dbReference type="InterPro" id="IPR001279">
    <property type="entry name" value="Metallo-B-lactamas"/>
</dbReference>
<dbReference type="EMBL" id="CP002770">
    <property type="protein sequence ID" value="AEG14200.1"/>
    <property type="molecule type" value="Genomic_DNA"/>
</dbReference>
<evidence type="ECO:0000313" key="8">
    <source>
        <dbReference type="Proteomes" id="UP000009229"/>
    </source>
</evidence>
<evidence type="ECO:0000256" key="2">
    <source>
        <dbReference type="ARBA" id="ARBA00007749"/>
    </source>
</evidence>
<organism evidence="7 8">
    <name type="scientific">Desulfofundulus kuznetsovii (strain DSM 6115 / VKM B-1805 / 17)</name>
    <name type="common">Desulfotomaculum kuznetsovii</name>
    <dbReference type="NCBI Taxonomy" id="760568"/>
    <lineage>
        <taxon>Bacteria</taxon>
        <taxon>Bacillati</taxon>
        <taxon>Bacillota</taxon>
        <taxon>Clostridia</taxon>
        <taxon>Eubacteriales</taxon>
        <taxon>Peptococcaceae</taxon>
        <taxon>Desulfofundulus</taxon>
    </lineage>
</organism>
<proteinExistence type="inferred from homology"/>
<feature type="domain" description="Metallo-beta-lactamase" evidence="6">
    <location>
        <begin position="31"/>
        <end position="231"/>
    </location>
</feature>
<keyword evidence="3" id="KW-0479">Metal-binding</keyword>
<keyword evidence="8" id="KW-1185">Reference proteome</keyword>
<protein>
    <submittedName>
        <fullName evidence="7">Beta-lactamase domain-containing protein</fullName>
    </submittedName>
</protein>
<dbReference type="GO" id="GO:0016787">
    <property type="term" value="F:hydrolase activity"/>
    <property type="evidence" value="ECO:0007669"/>
    <property type="project" value="UniProtKB-KW"/>
</dbReference>
<dbReference type="SUPFAM" id="SSF56281">
    <property type="entry name" value="Metallo-hydrolase/oxidoreductase"/>
    <property type="match status" value="1"/>
</dbReference>
<sequence>MKVIPLHLGSMTVDKSGLTSVRDAGTKIDIPVVAWLIEGGKERVLVDTGAGDPEWSRKYHNPMVRTEEQRIDRALESLGISPKEIRIVINTHLHWDHCFNNHLFENAVIYVQREELAYAADPLPRDRRYYETDLGAPPYLKAADNIREIEGDMEIIPGVWAVHIPGHTPGMQGVAVETISGTCFIASDAVALWENWEADPPVPGQIYVDLHQVYRSFEKIRRLADFVLPGHDPRIFDKKCYP</sequence>
<evidence type="ECO:0000256" key="3">
    <source>
        <dbReference type="ARBA" id="ARBA00022723"/>
    </source>
</evidence>
<dbReference type="InterPro" id="IPR051013">
    <property type="entry name" value="MBL_superfamily_lactonases"/>
</dbReference>
<dbReference type="InterPro" id="IPR036866">
    <property type="entry name" value="RibonucZ/Hydroxyglut_hydro"/>
</dbReference>
<dbReference type="PANTHER" id="PTHR42978">
    <property type="entry name" value="QUORUM-QUENCHING LACTONASE YTNP-RELATED-RELATED"/>
    <property type="match status" value="1"/>
</dbReference>
<accession>A0AAU8PNI4</accession>
<dbReference type="CDD" id="cd07729">
    <property type="entry name" value="AHL_lactonase_MBL-fold"/>
    <property type="match status" value="1"/>
</dbReference>
<dbReference type="KEGG" id="dku:Desku_0586"/>
<evidence type="ECO:0000256" key="4">
    <source>
        <dbReference type="ARBA" id="ARBA00022801"/>
    </source>
</evidence>
<comment type="cofactor">
    <cofactor evidence="1">
        <name>Zn(2+)</name>
        <dbReference type="ChEBI" id="CHEBI:29105"/>
    </cofactor>
</comment>
<dbReference type="AlphaFoldDB" id="A0AAU8PNI4"/>
<evidence type="ECO:0000259" key="6">
    <source>
        <dbReference type="SMART" id="SM00849"/>
    </source>
</evidence>
<dbReference type="PANTHER" id="PTHR42978:SF7">
    <property type="entry name" value="METALLO-HYDROLASE RV2300C-RELATED"/>
    <property type="match status" value="1"/>
</dbReference>
<dbReference type="GO" id="GO:0046872">
    <property type="term" value="F:metal ion binding"/>
    <property type="evidence" value="ECO:0007669"/>
    <property type="project" value="UniProtKB-KW"/>
</dbReference>